<comment type="similarity">
    <text evidence="5">Belongs to the LOR family.</text>
</comment>
<comment type="subunit">
    <text evidence="7">Monomer.</text>
</comment>
<evidence type="ECO:0000256" key="6">
    <source>
        <dbReference type="ARBA" id="ARBA00008819"/>
    </source>
</evidence>
<accession>A0A9E7GL08</accession>
<evidence type="ECO:0000256" key="4">
    <source>
        <dbReference type="ARBA" id="ARBA00004798"/>
    </source>
</evidence>
<comment type="subcellular location">
    <subcellularLocation>
        <location evidence="3">Cytoplasm</location>
    </subcellularLocation>
</comment>
<dbReference type="GO" id="GO:0006096">
    <property type="term" value="P:glycolytic process"/>
    <property type="evidence" value="ECO:0007669"/>
    <property type="project" value="UniProtKB-KW"/>
</dbReference>
<comment type="catalytic activity">
    <reaction evidence="1">
        <text>(2R)-2-phosphoglycerate = (2R)-3-phosphoglycerate</text>
        <dbReference type="Rhea" id="RHEA:15901"/>
        <dbReference type="ChEBI" id="CHEBI:58272"/>
        <dbReference type="ChEBI" id="CHEBI:58289"/>
        <dbReference type="EC" id="5.4.2.12"/>
    </reaction>
</comment>
<dbReference type="PANTHER" id="PTHR31637:SF7">
    <property type="entry name" value="2,3-BISPHOSPHOGLYCERATE-INDEPENDENT PHOSPHOGLYCERATE MUTASE 1"/>
    <property type="match status" value="1"/>
</dbReference>
<dbReference type="SUPFAM" id="SSF53649">
    <property type="entry name" value="Alkaline phosphatase-like"/>
    <property type="match status" value="1"/>
</dbReference>
<evidence type="ECO:0000256" key="5">
    <source>
        <dbReference type="ARBA" id="ARBA00005437"/>
    </source>
</evidence>
<dbReference type="GO" id="GO:0004619">
    <property type="term" value="F:phosphoglycerate mutase activity"/>
    <property type="evidence" value="ECO:0007669"/>
    <property type="project" value="UniProtKB-EC"/>
</dbReference>
<dbReference type="EC" id="5.4.2.12" evidence="8"/>
<dbReference type="SUPFAM" id="SSF64158">
    <property type="entry name" value="2,3-Bisphosphoglycerate-independent phosphoglycerate mutase, substrate-binding domain"/>
    <property type="match status" value="1"/>
</dbReference>
<dbReference type="EMBL" id="CP097509">
    <property type="protein sequence ID" value="URE14968.1"/>
    <property type="molecule type" value="Genomic_DNA"/>
</dbReference>
<keyword evidence="11" id="KW-0324">Glycolysis</keyword>
<dbReference type="InterPro" id="IPR025659">
    <property type="entry name" value="Tubby-like_C"/>
</dbReference>
<evidence type="ECO:0000256" key="10">
    <source>
        <dbReference type="ARBA" id="ARBA00022723"/>
    </source>
</evidence>
<dbReference type="Pfam" id="PF04525">
    <property type="entry name" value="LOR"/>
    <property type="match status" value="1"/>
</dbReference>
<dbReference type="Pfam" id="PF01676">
    <property type="entry name" value="Metalloenzyme"/>
    <property type="match status" value="1"/>
</dbReference>
<feature type="domain" description="Metalloenzyme" evidence="14">
    <location>
        <begin position="258"/>
        <end position="782"/>
    </location>
</feature>
<dbReference type="PANTHER" id="PTHR31637">
    <property type="entry name" value="2,3-BISPHOSPHOGLYCERATE-INDEPENDENT PHOSPHOGLYCERATE MUTASE"/>
    <property type="match status" value="1"/>
</dbReference>
<organism evidence="16 17">
    <name type="scientific">Musa troglodytarum</name>
    <name type="common">fe'i banana</name>
    <dbReference type="NCBI Taxonomy" id="320322"/>
    <lineage>
        <taxon>Eukaryota</taxon>
        <taxon>Viridiplantae</taxon>
        <taxon>Streptophyta</taxon>
        <taxon>Embryophyta</taxon>
        <taxon>Tracheophyta</taxon>
        <taxon>Spermatophyta</taxon>
        <taxon>Magnoliopsida</taxon>
        <taxon>Liliopsida</taxon>
        <taxon>Zingiberales</taxon>
        <taxon>Musaceae</taxon>
        <taxon>Musa</taxon>
    </lineage>
</organism>
<dbReference type="InterPro" id="IPR005995">
    <property type="entry name" value="Pgm_bpd_ind"/>
</dbReference>
<evidence type="ECO:0000256" key="7">
    <source>
        <dbReference type="ARBA" id="ARBA00011245"/>
    </source>
</evidence>
<protein>
    <recommendedName>
        <fullName evidence="8">phosphoglycerate mutase (2,3-diphosphoglycerate-independent)</fullName>
        <ecNumber evidence="8">5.4.2.12</ecNumber>
    </recommendedName>
</protein>
<comment type="pathway">
    <text evidence="4">Carbohydrate degradation; glycolysis; pyruvate from D-glyceraldehyde 3-phosphate: step 3/5.</text>
</comment>
<dbReference type="InterPro" id="IPR006124">
    <property type="entry name" value="Metalloenzyme"/>
</dbReference>
<keyword evidence="12" id="KW-0464">Manganese</keyword>
<dbReference type="GO" id="GO:0006007">
    <property type="term" value="P:glucose catabolic process"/>
    <property type="evidence" value="ECO:0007669"/>
    <property type="project" value="InterPro"/>
</dbReference>
<dbReference type="AlphaFoldDB" id="A0A9E7GL08"/>
<dbReference type="Gene3D" id="3.40.720.10">
    <property type="entry name" value="Alkaline Phosphatase, subunit A"/>
    <property type="match status" value="1"/>
</dbReference>
<evidence type="ECO:0000256" key="12">
    <source>
        <dbReference type="ARBA" id="ARBA00023211"/>
    </source>
</evidence>
<evidence type="ECO:0000259" key="15">
    <source>
        <dbReference type="Pfam" id="PF06415"/>
    </source>
</evidence>
<comment type="cofactor">
    <cofactor evidence="2">
        <name>Mn(2+)</name>
        <dbReference type="ChEBI" id="CHEBI:29035"/>
    </cofactor>
</comment>
<dbReference type="FunFam" id="3.40.720.10:FF:000125">
    <property type="entry name" value="2,3-bisphosphoglycerate-independent phosphoglycerate mutase"/>
    <property type="match status" value="1"/>
</dbReference>
<sequence>MTRVHPNTAAPFADLPSLPACCGATREGGVAVLTVWRKSLLFSCHGFTVFDAEGNLVFRVDIYGSGSAGELVLMDAAGKPLLTARRKKLSLGETWLIYNGEDADNPLYSVKRHVSLLHCKGLAHVTPLRGGSGSAGYAVEGSYSRRSCTVYDERRRAVAEIQRKQAVGGVAFGDDVFRLVVQSDLNTCLAMAIVIVLDQMPELASLPLRMTLSITDLARVLLLSILGGEICEIEALGDMGSSDFSWKLADHPKLPKGKTVAVVVLDGWGEADPDQYNCIHVAQTPTMDSLKKGAPERWRLVRAHGKAVGLPTEDDMGNSEVGHNALGAGRIFAQGAKLVDLALASGKIFEGEGFKYIKECFDKGTLHLIGLLSDGGVHSRLDQLQLLLKGCSENGAKRIRVHILTDGRDVLDGSSVGFVETLENDLAKLREKGIDAQIASGGGRMYVTMDRYENDWGVVKRGWDAQVLGEAPHKFRSAVEAVKKLREDPKANDQYLPPFVIVDESGKAVGQIVDGDAVVTFNFRADRMVMIAKALEYADFDKFDRVRVPKIRYAGMLQYDGELKLPNRYLVSPPEIDRTSGEYLVHNGIRTFACSETVKFGHVTFFWNGNRSGYFNPSMEEYVEIPSDSGITFNVQPKMKALEIAEKARDAILSRKFHQVRVNLPNGDMVGHTGDIEATVVGCKAADEAVKIILDAIEQVGGIYVVTADHGNAEDMVKRNKTGQPLLDKAGKIQILTSHTLQPVPIAIGGPGLASGVRFRKDVPDGGLANVAATVMNLHGFEAPTDYEPTLVEVVDN</sequence>
<keyword evidence="10" id="KW-0479">Metal-binding</keyword>
<dbReference type="Gene3D" id="2.40.160.200">
    <property type="entry name" value="LURP1-related"/>
    <property type="match status" value="1"/>
</dbReference>
<evidence type="ECO:0000256" key="1">
    <source>
        <dbReference type="ARBA" id="ARBA00000370"/>
    </source>
</evidence>
<dbReference type="FunFam" id="3.40.1450.10:FF:000002">
    <property type="entry name" value="2,3-bisphosphoglycerate-independent phosphoglycerate mutase"/>
    <property type="match status" value="1"/>
</dbReference>
<dbReference type="SUPFAM" id="SSF54518">
    <property type="entry name" value="Tubby C-terminal domain-like"/>
    <property type="match status" value="1"/>
</dbReference>
<name>A0A9E7GL08_9LILI</name>
<dbReference type="GO" id="GO:0010037">
    <property type="term" value="P:response to carbon dioxide"/>
    <property type="evidence" value="ECO:0007669"/>
    <property type="project" value="UniProtKB-ARBA"/>
</dbReference>
<dbReference type="Gene3D" id="3.40.1450.10">
    <property type="entry name" value="BPG-independent phosphoglycerate mutase, domain B"/>
    <property type="match status" value="1"/>
</dbReference>
<dbReference type="Proteomes" id="UP001055439">
    <property type="component" value="Chromosome 7"/>
</dbReference>
<gene>
    <name evidence="16" type="ORF">MUK42_12513</name>
</gene>
<evidence type="ECO:0000313" key="16">
    <source>
        <dbReference type="EMBL" id="URE14968.1"/>
    </source>
</evidence>
<reference evidence="16" key="1">
    <citation type="submission" date="2022-05" db="EMBL/GenBank/DDBJ databases">
        <title>The Musa troglodytarum L. genome provides insights into the mechanism of non-climacteric behaviour and enrichment of carotenoids.</title>
        <authorList>
            <person name="Wang J."/>
        </authorList>
    </citation>
    <scope>NUCLEOTIDE SEQUENCE</scope>
    <source>
        <tissue evidence="16">Leaf</tissue>
    </source>
</reference>
<dbReference type="InterPro" id="IPR017850">
    <property type="entry name" value="Alkaline_phosphatase_core_sf"/>
</dbReference>
<evidence type="ECO:0000256" key="3">
    <source>
        <dbReference type="ARBA" id="ARBA00004496"/>
    </source>
</evidence>
<keyword evidence="9" id="KW-0963">Cytoplasm</keyword>
<proteinExistence type="inferred from homology"/>
<evidence type="ECO:0000256" key="13">
    <source>
        <dbReference type="ARBA" id="ARBA00023235"/>
    </source>
</evidence>
<dbReference type="GO" id="GO:0005737">
    <property type="term" value="C:cytoplasm"/>
    <property type="evidence" value="ECO:0007669"/>
    <property type="project" value="UniProtKB-SubCell"/>
</dbReference>
<dbReference type="GO" id="GO:0009637">
    <property type="term" value="P:response to blue light"/>
    <property type="evidence" value="ECO:0007669"/>
    <property type="project" value="UniProtKB-ARBA"/>
</dbReference>
<dbReference type="GO" id="GO:0010118">
    <property type="term" value="P:stomatal movement"/>
    <property type="evidence" value="ECO:0007669"/>
    <property type="project" value="UniProtKB-ARBA"/>
</dbReference>
<dbReference type="CDD" id="cd16010">
    <property type="entry name" value="iPGM"/>
    <property type="match status" value="1"/>
</dbReference>
<dbReference type="GO" id="GO:0030145">
    <property type="term" value="F:manganese ion binding"/>
    <property type="evidence" value="ECO:0007669"/>
    <property type="project" value="InterPro"/>
</dbReference>
<evidence type="ECO:0000256" key="8">
    <source>
        <dbReference type="ARBA" id="ARBA00012026"/>
    </source>
</evidence>
<evidence type="ECO:0000256" key="11">
    <source>
        <dbReference type="ARBA" id="ARBA00023152"/>
    </source>
</evidence>
<dbReference type="InterPro" id="IPR007612">
    <property type="entry name" value="LOR"/>
</dbReference>
<dbReference type="InterPro" id="IPR036646">
    <property type="entry name" value="PGAM_B_sf"/>
</dbReference>
<comment type="similarity">
    <text evidence="6">Belongs to the BPG-independent phosphoglycerate mutase family.</text>
</comment>
<evidence type="ECO:0000256" key="2">
    <source>
        <dbReference type="ARBA" id="ARBA00001936"/>
    </source>
</evidence>
<keyword evidence="13" id="KW-0413">Isomerase</keyword>
<evidence type="ECO:0000313" key="17">
    <source>
        <dbReference type="Proteomes" id="UP001055439"/>
    </source>
</evidence>
<dbReference type="Pfam" id="PF06415">
    <property type="entry name" value="iPGM_N"/>
    <property type="match status" value="1"/>
</dbReference>
<evidence type="ECO:0000256" key="9">
    <source>
        <dbReference type="ARBA" id="ARBA00022490"/>
    </source>
</evidence>
<dbReference type="NCBIfam" id="TIGR01307">
    <property type="entry name" value="pgm_bpd_ind"/>
    <property type="match status" value="1"/>
</dbReference>
<keyword evidence="17" id="KW-1185">Reference proteome</keyword>
<dbReference type="InterPro" id="IPR011258">
    <property type="entry name" value="BPG-indep_PGM_N"/>
</dbReference>
<dbReference type="InterPro" id="IPR038595">
    <property type="entry name" value="LOR_sf"/>
</dbReference>
<evidence type="ECO:0000259" key="14">
    <source>
        <dbReference type="Pfam" id="PF01676"/>
    </source>
</evidence>
<dbReference type="OrthoDB" id="952271at2759"/>
<feature type="domain" description="BPG-independent PGAM N-terminal" evidence="15">
    <location>
        <begin position="340"/>
        <end position="560"/>
    </location>
</feature>